<dbReference type="EMBL" id="ACJW02000002">
    <property type="protein sequence ID" value="EEP68764.1"/>
    <property type="molecule type" value="Genomic_DNA"/>
</dbReference>
<evidence type="ECO:0000313" key="1">
    <source>
        <dbReference type="EMBL" id="EEP68764.1"/>
    </source>
</evidence>
<proteinExistence type="predicted"/>
<accession>C4GEV8</accession>
<keyword evidence="2" id="KW-1185">Reference proteome</keyword>
<reference evidence="1" key="1">
    <citation type="submission" date="2009-04" db="EMBL/GenBank/DDBJ databases">
        <authorList>
            <person name="Weinstock G."/>
            <person name="Sodergren E."/>
            <person name="Clifton S."/>
            <person name="Fulton L."/>
            <person name="Fulton B."/>
            <person name="Courtney L."/>
            <person name="Fronick C."/>
            <person name="Harrison M."/>
            <person name="Strong C."/>
            <person name="Farmer C."/>
            <person name="Delahaunty K."/>
            <person name="Markovic C."/>
            <person name="Hall O."/>
            <person name="Minx P."/>
            <person name="Tomlinson C."/>
            <person name="Mitreva M."/>
            <person name="Nelson J."/>
            <person name="Hou S."/>
            <person name="Wollam A."/>
            <person name="Pepin K.H."/>
            <person name="Johnson M."/>
            <person name="Bhonagiri V."/>
            <person name="Nash W.E."/>
            <person name="Warren W."/>
            <person name="Chinwalla A."/>
            <person name="Mardis E.R."/>
            <person name="Wilson R.K."/>
        </authorList>
    </citation>
    <scope>NUCLEOTIDE SEQUENCE [LARGE SCALE GENOMIC DNA]</scope>
    <source>
        <strain evidence="1">ATCC 51147</strain>
    </source>
</reference>
<gene>
    <name evidence="1" type="ORF">GCWU000324_00668</name>
</gene>
<name>C4GEV8_9NEIS</name>
<protein>
    <submittedName>
        <fullName evidence="1">Uncharacterized protein</fullName>
    </submittedName>
</protein>
<sequence>MQACQRDEQAPCYPFHCFDSVLRFQAAYRALLRQPENGRS</sequence>
<evidence type="ECO:0000313" key="2">
    <source>
        <dbReference type="Proteomes" id="UP000003009"/>
    </source>
</evidence>
<organism evidence="1 2">
    <name type="scientific">Kingella oralis ATCC 51147</name>
    <dbReference type="NCBI Taxonomy" id="629741"/>
    <lineage>
        <taxon>Bacteria</taxon>
        <taxon>Pseudomonadati</taxon>
        <taxon>Pseudomonadota</taxon>
        <taxon>Betaproteobacteria</taxon>
        <taxon>Neisseriales</taxon>
        <taxon>Neisseriaceae</taxon>
        <taxon>Kingella</taxon>
    </lineage>
</organism>
<dbReference type="AlphaFoldDB" id="C4GEV8"/>
<dbReference type="Proteomes" id="UP000003009">
    <property type="component" value="Unassembled WGS sequence"/>
</dbReference>
<comment type="caution">
    <text evidence="1">The sequence shown here is derived from an EMBL/GenBank/DDBJ whole genome shotgun (WGS) entry which is preliminary data.</text>
</comment>
<dbReference type="HOGENOM" id="CLU_3290993_0_0_4"/>